<keyword evidence="4" id="KW-0804">Transcription</keyword>
<dbReference type="GO" id="GO:0003677">
    <property type="term" value="F:DNA binding"/>
    <property type="evidence" value="ECO:0007669"/>
    <property type="project" value="UniProtKB-KW"/>
</dbReference>
<dbReference type="PANTHER" id="PTHR21654">
    <property type="entry name" value="FI21293P1"/>
    <property type="match status" value="1"/>
</dbReference>
<protein>
    <recommendedName>
        <fullName evidence="7">Myb-like domain-containing protein</fullName>
    </recommendedName>
</protein>
<reference evidence="8" key="1">
    <citation type="submission" date="2015-03" db="EMBL/GenBank/DDBJ databases">
        <title>A transcriptome of Araucaria cunninghamii, an australian fine timber species.</title>
        <authorList>
            <person name="Jing Yi C.J.Y."/>
            <person name="Yin San L.Y.S."/>
            <person name="Abdul Karim S.S."/>
            <person name="Wan Azmi N.N."/>
            <person name="Hercus R.R."/>
            <person name="Croft L.L."/>
        </authorList>
    </citation>
    <scope>NUCLEOTIDE SEQUENCE</scope>
    <source>
        <strain evidence="8">MI0301</strain>
        <tissue evidence="8">Leaf</tissue>
    </source>
</reference>
<dbReference type="CDD" id="cd12203">
    <property type="entry name" value="GT1"/>
    <property type="match status" value="1"/>
</dbReference>
<dbReference type="AlphaFoldDB" id="A0A0D6R3G1"/>
<feature type="region of interest" description="Disordered" evidence="6">
    <location>
        <begin position="115"/>
        <end position="159"/>
    </location>
</feature>
<dbReference type="EMBL" id="GCKF01026088">
    <property type="protein sequence ID" value="JAG98372.1"/>
    <property type="molecule type" value="Transcribed_RNA"/>
</dbReference>
<evidence type="ECO:0000256" key="1">
    <source>
        <dbReference type="ARBA" id="ARBA00004123"/>
    </source>
</evidence>
<dbReference type="GO" id="GO:0006355">
    <property type="term" value="P:regulation of DNA-templated transcription"/>
    <property type="evidence" value="ECO:0007669"/>
    <property type="project" value="UniProtKB-ARBA"/>
</dbReference>
<evidence type="ECO:0000313" key="8">
    <source>
        <dbReference type="EMBL" id="JAG98372.1"/>
    </source>
</evidence>
<keyword evidence="5" id="KW-0539">Nucleus</keyword>
<accession>A0A0D6R3G1</accession>
<proteinExistence type="predicted"/>
<dbReference type="PANTHER" id="PTHR21654:SF66">
    <property type="entry name" value="TRIHELIX TRANSCRIPTION FACTOR GT-3B"/>
    <property type="match status" value="1"/>
</dbReference>
<feature type="domain" description="Myb-like" evidence="7">
    <location>
        <begin position="23"/>
        <end position="79"/>
    </location>
</feature>
<dbReference type="Gene3D" id="1.10.10.60">
    <property type="entry name" value="Homeodomain-like"/>
    <property type="match status" value="1"/>
</dbReference>
<evidence type="ECO:0000256" key="3">
    <source>
        <dbReference type="ARBA" id="ARBA00023125"/>
    </source>
</evidence>
<dbReference type="FunFam" id="1.10.10.60:FF:000032">
    <property type="entry name" value="Zinc finger and SCAN domain-containing 20"/>
    <property type="match status" value="1"/>
</dbReference>
<dbReference type="PROSITE" id="PS50090">
    <property type="entry name" value="MYB_LIKE"/>
    <property type="match status" value="1"/>
</dbReference>
<dbReference type="InterPro" id="IPR044822">
    <property type="entry name" value="Myb_DNA-bind_4"/>
</dbReference>
<evidence type="ECO:0000259" key="7">
    <source>
        <dbReference type="PROSITE" id="PS50090"/>
    </source>
</evidence>
<evidence type="ECO:0000256" key="5">
    <source>
        <dbReference type="ARBA" id="ARBA00023242"/>
    </source>
</evidence>
<sequence length="263" mass="31455">MEFAGEESMEYKVNDGYDRMPQWSQQETKDFIAIRAQLEDSFTTTKRNKSLWELIASRMMEKGYRRTADQCKCKWKNLVARYKESCGFPEAENVARQCPFFDDLHTLFTPNARRHMLSEEGKGKRKSRPRYSDDCSDAGDEEEGSEEERAAAKKKIKSDKERLRVTAEKSRANNMHEILEDFFRQQQNIEMQWRESVDAREADRRLRELEWRNAMENLEKERIVLERGWREREEQRRAREEARADKRDALLTALLTKLIRRDL</sequence>
<evidence type="ECO:0000256" key="2">
    <source>
        <dbReference type="ARBA" id="ARBA00023015"/>
    </source>
</evidence>
<organism evidence="8">
    <name type="scientific">Araucaria cunninghamii</name>
    <name type="common">Hoop pine</name>
    <name type="synonym">Moreton Bay pine</name>
    <dbReference type="NCBI Taxonomy" id="56994"/>
    <lineage>
        <taxon>Eukaryota</taxon>
        <taxon>Viridiplantae</taxon>
        <taxon>Streptophyta</taxon>
        <taxon>Embryophyta</taxon>
        <taxon>Tracheophyta</taxon>
        <taxon>Spermatophyta</taxon>
        <taxon>Pinopsida</taxon>
        <taxon>Pinidae</taxon>
        <taxon>Conifers II</taxon>
        <taxon>Araucariales</taxon>
        <taxon>Araucariaceae</taxon>
        <taxon>Araucaria</taxon>
    </lineage>
</organism>
<comment type="subcellular location">
    <subcellularLocation>
        <location evidence="1">Nucleus</location>
    </subcellularLocation>
</comment>
<keyword evidence="2" id="KW-0805">Transcription regulation</keyword>
<keyword evidence="3" id="KW-0238">DNA-binding</keyword>
<name>A0A0D6R3G1_ARACU</name>
<dbReference type="Pfam" id="PF13837">
    <property type="entry name" value="Myb_DNA-bind_4"/>
    <property type="match status" value="1"/>
</dbReference>
<dbReference type="InterPro" id="IPR001005">
    <property type="entry name" value="SANT/Myb"/>
</dbReference>
<feature type="compositionally biased region" description="Acidic residues" evidence="6">
    <location>
        <begin position="134"/>
        <end position="146"/>
    </location>
</feature>
<evidence type="ECO:0000256" key="6">
    <source>
        <dbReference type="SAM" id="MobiDB-lite"/>
    </source>
</evidence>
<dbReference type="GO" id="GO:0005634">
    <property type="term" value="C:nucleus"/>
    <property type="evidence" value="ECO:0007669"/>
    <property type="project" value="UniProtKB-SubCell"/>
</dbReference>
<evidence type="ECO:0000256" key="4">
    <source>
        <dbReference type="ARBA" id="ARBA00023163"/>
    </source>
</evidence>